<dbReference type="RefSeq" id="WP_188953491.1">
    <property type="nucleotide sequence ID" value="NZ_BMIB01000003.1"/>
</dbReference>
<comment type="caution">
    <text evidence="2">The sequence shown here is derived from an EMBL/GenBank/DDBJ whole genome shotgun (WGS) entry which is preliminary data.</text>
</comment>
<evidence type="ECO:0000256" key="1">
    <source>
        <dbReference type="SAM" id="MobiDB-lite"/>
    </source>
</evidence>
<feature type="region of interest" description="Disordered" evidence="1">
    <location>
        <begin position="166"/>
        <end position="195"/>
    </location>
</feature>
<name>A0A917J1Z2_9BACT</name>
<gene>
    <name evidence="2" type="ORF">GCM10011379_29250</name>
</gene>
<dbReference type="EMBL" id="BMIB01000003">
    <property type="protein sequence ID" value="GGH70701.1"/>
    <property type="molecule type" value="Genomic_DNA"/>
</dbReference>
<organism evidence="2 3">
    <name type="scientific">Filimonas zeae</name>
    <dbReference type="NCBI Taxonomy" id="1737353"/>
    <lineage>
        <taxon>Bacteria</taxon>
        <taxon>Pseudomonadati</taxon>
        <taxon>Bacteroidota</taxon>
        <taxon>Chitinophagia</taxon>
        <taxon>Chitinophagales</taxon>
        <taxon>Chitinophagaceae</taxon>
        <taxon>Filimonas</taxon>
    </lineage>
</organism>
<sequence length="347" mass="38634">MLSLLALPAFSTAQNLTGIWKGYFVQGFGALKQQYKYEVQIKEEPDKALKGVTYSYKDVTFYGKASLQGIFMDKTANVLIRENKMLEVKTLDGSGACAMTCYLTWRKEGKEEFLEGTYTSESVADKSPCGSGKVYLKRSPESDFYKEDFLVNGKQNAKPGMKIKPGAEANLMPNDNARLQNSSKKTTPPVTPKKPVDSALVIVPRNKTTDSLKVQPPVVMAPPVRQVPVPPILKQRESKTEKTLLVHSPEITVKLYDNGEIDNDTVTVYHNNEAVLFKKRLAYEPLVVNIHATPQDRVHELVMVADNLGTVPPNTALMVITCGDKRYELSLSSDLKKNAKIVIQYEP</sequence>
<keyword evidence="3" id="KW-1185">Reference proteome</keyword>
<reference evidence="2" key="2">
    <citation type="submission" date="2020-09" db="EMBL/GenBank/DDBJ databases">
        <authorList>
            <person name="Sun Q."/>
            <person name="Zhou Y."/>
        </authorList>
    </citation>
    <scope>NUCLEOTIDE SEQUENCE</scope>
    <source>
        <strain evidence="2">CGMCC 1.15290</strain>
    </source>
</reference>
<dbReference type="Proteomes" id="UP000627292">
    <property type="component" value="Unassembled WGS sequence"/>
</dbReference>
<evidence type="ECO:0000313" key="2">
    <source>
        <dbReference type="EMBL" id="GGH70701.1"/>
    </source>
</evidence>
<reference evidence="2" key="1">
    <citation type="journal article" date="2014" name="Int. J. Syst. Evol. Microbiol.">
        <title>Complete genome sequence of Corynebacterium casei LMG S-19264T (=DSM 44701T), isolated from a smear-ripened cheese.</title>
        <authorList>
            <consortium name="US DOE Joint Genome Institute (JGI-PGF)"/>
            <person name="Walter F."/>
            <person name="Albersmeier A."/>
            <person name="Kalinowski J."/>
            <person name="Ruckert C."/>
        </authorList>
    </citation>
    <scope>NUCLEOTIDE SEQUENCE</scope>
    <source>
        <strain evidence="2">CGMCC 1.15290</strain>
    </source>
</reference>
<proteinExistence type="predicted"/>
<dbReference type="AlphaFoldDB" id="A0A917J1Z2"/>
<accession>A0A917J1Z2</accession>
<protein>
    <submittedName>
        <fullName evidence="2">Uncharacterized protein</fullName>
    </submittedName>
</protein>
<evidence type="ECO:0000313" key="3">
    <source>
        <dbReference type="Proteomes" id="UP000627292"/>
    </source>
</evidence>